<dbReference type="EMBL" id="GU260707">
    <property type="protein sequence ID" value="ADC35980.1"/>
    <property type="molecule type" value="Genomic_DNA"/>
</dbReference>
<organism evidence="3">
    <name type="scientific">uncultured bacterium 148</name>
    <dbReference type="NCBI Taxonomy" id="698380"/>
    <lineage>
        <taxon>Bacteria</taxon>
        <taxon>environmental samples</taxon>
    </lineage>
</organism>
<reference evidence="3" key="1">
    <citation type="submission" date="2009-12" db="EMBL/GenBank/DDBJ databases">
        <authorList>
            <person name="Kielak A."/>
            <person name="van Veen J.A."/>
            <person name="Kowalchuk G.A."/>
        </authorList>
    </citation>
    <scope>NUCLEOTIDE SEQUENCE</scope>
</reference>
<evidence type="ECO:0000256" key="2">
    <source>
        <dbReference type="SAM" id="Phobius"/>
    </source>
</evidence>
<dbReference type="AlphaFoldDB" id="E3T6N6"/>
<keyword evidence="2" id="KW-0812">Transmembrane</keyword>
<accession>E3T6N6</accession>
<sequence length="236" mass="24851">MARAKRTARADARRRYRAEHAEIEGTTEAGEATTTAAAAGPTAAKAAPSATGQARVGVATAFRQSFRPLDIRADIAALPWLAIHTKALWLPLLLIVGSTVVIAFTGGTNLVGQFMFAYFIQTPAIGGVFLAGFLAPRASWLLGVLVGLASALCYAVIILFFPTTVAATTPTTSQATDAIVAALVLSPTMGAFFAAAAAWYRRFLQLSNPNRRQQQSKAKGNDGRTRSSGQKAGARR</sequence>
<name>E3T6N6_9BACT</name>
<feature type="transmembrane region" description="Helical" evidence="2">
    <location>
        <begin position="141"/>
        <end position="166"/>
    </location>
</feature>
<evidence type="ECO:0000313" key="3">
    <source>
        <dbReference type="EMBL" id="ADC35980.1"/>
    </source>
</evidence>
<keyword evidence="2" id="KW-1133">Transmembrane helix</keyword>
<proteinExistence type="predicted"/>
<feature type="region of interest" description="Disordered" evidence="1">
    <location>
        <begin position="210"/>
        <end position="236"/>
    </location>
</feature>
<protein>
    <submittedName>
        <fullName evidence="3">Uncharacterized protein</fullName>
    </submittedName>
</protein>
<feature type="region of interest" description="Disordered" evidence="1">
    <location>
        <begin position="1"/>
        <end position="32"/>
    </location>
</feature>
<keyword evidence="2" id="KW-0472">Membrane</keyword>
<evidence type="ECO:0000256" key="1">
    <source>
        <dbReference type="SAM" id="MobiDB-lite"/>
    </source>
</evidence>
<feature type="transmembrane region" description="Helical" evidence="2">
    <location>
        <begin position="114"/>
        <end position="134"/>
    </location>
</feature>
<feature type="transmembrane region" description="Helical" evidence="2">
    <location>
        <begin position="88"/>
        <end position="108"/>
    </location>
</feature>
<feature type="transmembrane region" description="Helical" evidence="2">
    <location>
        <begin position="178"/>
        <end position="200"/>
    </location>
</feature>
<feature type="compositionally biased region" description="Basic and acidic residues" evidence="1">
    <location>
        <begin position="8"/>
        <end position="23"/>
    </location>
</feature>
<reference evidence="3" key="2">
    <citation type="journal article" date="2010" name="Appl. Environ. Microbiol.">
        <title>Comparative analysis of acidobacterial genomic fragments from terrestrial and aquatic metagenomic libraries, with emphasis on acidobacteria subdivision 6.</title>
        <authorList>
            <person name="Kielak A.M."/>
            <person name="van Veen J.A."/>
            <person name="Kowalchuk G.A."/>
        </authorList>
    </citation>
    <scope>NUCLEOTIDE SEQUENCE</scope>
</reference>